<evidence type="ECO:0000259" key="3">
    <source>
        <dbReference type="Pfam" id="PF22691"/>
    </source>
</evidence>
<name>A0A8J7YPF8_9ARCH</name>
<proteinExistence type="predicted"/>
<dbReference type="Proteomes" id="UP000750197">
    <property type="component" value="Unassembled WGS sequence"/>
</dbReference>
<dbReference type="EMBL" id="JAHEAC010000067">
    <property type="protein sequence ID" value="MBX8644493.1"/>
    <property type="molecule type" value="Genomic_DNA"/>
</dbReference>
<dbReference type="Gene3D" id="3.40.47.10">
    <property type="match status" value="1"/>
</dbReference>
<comment type="caution">
    <text evidence="5">The sequence shown here is derived from an EMBL/GenBank/DDBJ whole genome shotgun (WGS) entry which is preliminary data.</text>
</comment>
<evidence type="ECO:0000313" key="4">
    <source>
        <dbReference type="EMBL" id="MBX8631376.1"/>
    </source>
</evidence>
<dbReference type="NCBIfam" id="NF004720">
    <property type="entry name" value="PRK06064.1"/>
    <property type="match status" value="1"/>
</dbReference>
<evidence type="ECO:0000313" key="5">
    <source>
        <dbReference type="EMBL" id="MBX8644493.1"/>
    </source>
</evidence>
<organism evidence="5 6">
    <name type="scientific">Candidatus Sysuiplasma superficiale</name>
    <dbReference type="NCBI Taxonomy" id="2823368"/>
    <lineage>
        <taxon>Archaea</taxon>
        <taxon>Methanobacteriati</taxon>
        <taxon>Thermoplasmatota</taxon>
        <taxon>Thermoplasmata</taxon>
        <taxon>Candidatus Sysuiplasmatales</taxon>
        <taxon>Candidatus Sysuiplasmataceae</taxon>
        <taxon>Candidatus Sysuiplasma</taxon>
    </lineage>
</organism>
<dbReference type="SUPFAM" id="SSF53901">
    <property type="entry name" value="Thiolase-like"/>
    <property type="match status" value="2"/>
</dbReference>
<dbReference type="Pfam" id="PF22691">
    <property type="entry name" value="Thiolase_C_1"/>
    <property type="match status" value="1"/>
</dbReference>
<dbReference type="AlphaFoldDB" id="A0A8J7YPF8"/>
<dbReference type="InterPro" id="IPR020616">
    <property type="entry name" value="Thiolase_N"/>
</dbReference>
<dbReference type="InterPro" id="IPR002155">
    <property type="entry name" value="Thiolase"/>
</dbReference>
<reference evidence="5" key="1">
    <citation type="submission" date="2021-05" db="EMBL/GenBank/DDBJ databases">
        <title>Genomic insights into ecological role and evolution of a novel Thermoplasmata order Candidatus Sysuiplasmatales.</title>
        <authorList>
            <person name="Yuan Y."/>
        </authorList>
    </citation>
    <scope>NUCLEOTIDE SEQUENCE</scope>
    <source>
        <strain evidence="5">TUT19-bin139</strain>
        <strain evidence="4">YP2-bin.285</strain>
    </source>
</reference>
<keyword evidence="1" id="KW-0414">Isoprene biosynthesis</keyword>
<dbReference type="GO" id="GO:0008299">
    <property type="term" value="P:isoprenoid biosynthetic process"/>
    <property type="evidence" value="ECO:0007669"/>
    <property type="project" value="UniProtKB-KW"/>
</dbReference>
<dbReference type="InterPro" id="IPR016039">
    <property type="entry name" value="Thiolase-like"/>
</dbReference>
<evidence type="ECO:0000259" key="2">
    <source>
        <dbReference type="Pfam" id="PF00108"/>
    </source>
</evidence>
<feature type="domain" description="Thiolase N-terminal" evidence="2">
    <location>
        <begin position="4"/>
        <end position="223"/>
    </location>
</feature>
<dbReference type="InterPro" id="IPR055140">
    <property type="entry name" value="Thiolase_C_2"/>
</dbReference>
<feature type="domain" description="Thiolase C-terminal" evidence="3">
    <location>
        <begin position="242"/>
        <end position="386"/>
    </location>
</feature>
<dbReference type="Pfam" id="PF00108">
    <property type="entry name" value="Thiolase_N"/>
    <property type="match status" value="1"/>
</dbReference>
<accession>A0A8J7YPF8</accession>
<dbReference type="EMBL" id="JAGVSJ010000003">
    <property type="protein sequence ID" value="MBX8631376.1"/>
    <property type="molecule type" value="Genomic_DNA"/>
</dbReference>
<evidence type="ECO:0000313" key="6">
    <source>
        <dbReference type="Proteomes" id="UP000750197"/>
    </source>
</evidence>
<protein>
    <submittedName>
        <fullName evidence="5">Thiolase domain-containing protein</fullName>
    </submittedName>
</protein>
<dbReference type="GO" id="GO:0016747">
    <property type="term" value="F:acyltransferase activity, transferring groups other than amino-acyl groups"/>
    <property type="evidence" value="ECO:0007669"/>
    <property type="project" value="InterPro"/>
</dbReference>
<dbReference type="CDD" id="cd00829">
    <property type="entry name" value="SCP-x_thiolase"/>
    <property type="match status" value="1"/>
</dbReference>
<gene>
    <name evidence="4" type="ORF">J9259_02475</name>
    <name evidence="5" type="ORF">KIY12_07220</name>
</gene>
<dbReference type="Proteomes" id="UP000716004">
    <property type="component" value="Unassembled WGS sequence"/>
</dbReference>
<dbReference type="PANTHER" id="PTHR42870:SF6">
    <property type="entry name" value="ACETYL-COA C-ACYLTRANSFERASE"/>
    <property type="match status" value="1"/>
</dbReference>
<sequence length="388" mass="40835">MRPVAIIGIGDTRFGELWEHSLRDIGMQAGISAVSDANIAGEQIEALYIGNMAAGSLIDQEHLGALVADYSGLASLHLPAVRIEAAGASGGMALREGYMAVASGMHDIVMVAGAEKMTDVADDEIPMIQMAGSDQQWEGLTGATMASLYAMIARRHMHEFGTTREQIASVSVKNHRNGAWNPSAQYQKAVDMETVLKSPMVADPLGVFDCAPISDGSAAVILAPLELAKKYTDEPVVISASAAATDTLALHHRASITRFDSVKAASDLAYKRAGIRPKDIDVAEVHDSFTIAEILNIEDLGFFEKGKGGAATLEGMTEINGVVSVNTSGGLKSRGDPMGATGIAQAVEVVRQLRGKAEKRQVSDAEYGLSLNVGGTGATSVVHIYRRG</sequence>
<dbReference type="PIRSF" id="PIRSF000429">
    <property type="entry name" value="Ac-CoA_Ac_transf"/>
    <property type="match status" value="1"/>
</dbReference>
<dbReference type="PANTHER" id="PTHR42870">
    <property type="entry name" value="ACETYL-COA C-ACETYLTRANSFERASE"/>
    <property type="match status" value="1"/>
</dbReference>
<evidence type="ECO:0000256" key="1">
    <source>
        <dbReference type="ARBA" id="ARBA00023229"/>
    </source>
</evidence>